<dbReference type="AlphaFoldDB" id="R7RVI8"/>
<evidence type="ECO:0000313" key="2">
    <source>
        <dbReference type="EMBL" id="EIM79034.1"/>
    </source>
</evidence>
<reference evidence="3" key="1">
    <citation type="journal article" date="2012" name="Science">
        <title>The Paleozoic origin of enzymatic lignin decomposition reconstructed from 31 fungal genomes.</title>
        <authorList>
            <person name="Floudas D."/>
            <person name="Binder M."/>
            <person name="Riley R."/>
            <person name="Barry K."/>
            <person name="Blanchette R.A."/>
            <person name="Henrissat B."/>
            <person name="Martinez A.T."/>
            <person name="Otillar R."/>
            <person name="Spatafora J.W."/>
            <person name="Yadav J.S."/>
            <person name="Aerts A."/>
            <person name="Benoit I."/>
            <person name="Boyd A."/>
            <person name="Carlson A."/>
            <person name="Copeland A."/>
            <person name="Coutinho P.M."/>
            <person name="de Vries R.P."/>
            <person name="Ferreira P."/>
            <person name="Findley K."/>
            <person name="Foster B."/>
            <person name="Gaskell J."/>
            <person name="Glotzer D."/>
            <person name="Gorecki P."/>
            <person name="Heitman J."/>
            <person name="Hesse C."/>
            <person name="Hori C."/>
            <person name="Igarashi K."/>
            <person name="Jurgens J.A."/>
            <person name="Kallen N."/>
            <person name="Kersten P."/>
            <person name="Kohler A."/>
            <person name="Kuees U."/>
            <person name="Kumar T.K.A."/>
            <person name="Kuo A."/>
            <person name="LaButti K."/>
            <person name="Larrondo L.F."/>
            <person name="Lindquist E."/>
            <person name="Ling A."/>
            <person name="Lombard V."/>
            <person name="Lucas S."/>
            <person name="Lundell T."/>
            <person name="Martin R."/>
            <person name="McLaughlin D.J."/>
            <person name="Morgenstern I."/>
            <person name="Morin E."/>
            <person name="Murat C."/>
            <person name="Nagy L.G."/>
            <person name="Nolan M."/>
            <person name="Ohm R.A."/>
            <person name="Patyshakuliyeva A."/>
            <person name="Rokas A."/>
            <person name="Ruiz-Duenas F.J."/>
            <person name="Sabat G."/>
            <person name="Salamov A."/>
            <person name="Samejima M."/>
            <person name="Schmutz J."/>
            <person name="Slot J.C."/>
            <person name="St John F."/>
            <person name="Stenlid J."/>
            <person name="Sun H."/>
            <person name="Sun S."/>
            <person name="Syed K."/>
            <person name="Tsang A."/>
            <person name="Wiebenga A."/>
            <person name="Young D."/>
            <person name="Pisabarro A."/>
            <person name="Eastwood D.C."/>
            <person name="Martin F."/>
            <person name="Cullen D."/>
            <person name="Grigoriev I.V."/>
            <person name="Hibbett D.S."/>
        </authorList>
    </citation>
    <scope>NUCLEOTIDE SEQUENCE [LARGE SCALE GENOMIC DNA]</scope>
    <source>
        <strain evidence="3">FP-91666</strain>
    </source>
</reference>
<gene>
    <name evidence="2" type="ORF">STEHIDRAFT_27112</name>
</gene>
<dbReference type="GO" id="GO:0046983">
    <property type="term" value="F:protein dimerization activity"/>
    <property type="evidence" value="ECO:0007669"/>
    <property type="project" value="InterPro"/>
</dbReference>
<name>R7RVI8_STEHR</name>
<feature type="non-terminal residue" evidence="2">
    <location>
        <position position="68"/>
    </location>
</feature>
<dbReference type="GeneID" id="18804362"/>
<evidence type="ECO:0000259" key="1">
    <source>
        <dbReference type="Pfam" id="PF05699"/>
    </source>
</evidence>
<dbReference type="KEGG" id="shs:STEHIDRAFT_27112"/>
<evidence type="ECO:0000313" key="3">
    <source>
        <dbReference type="Proteomes" id="UP000053927"/>
    </source>
</evidence>
<dbReference type="Proteomes" id="UP000053927">
    <property type="component" value="Unassembled WGS sequence"/>
</dbReference>
<dbReference type="EMBL" id="JH687433">
    <property type="protein sequence ID" value="EIM79034.1"/>
    <property type="molecule type" value="Genomic_DNA"/>
</dbReference>
<dbReference type="InterPro" id="IPR012337">
    <property type="entry name" value="RNaseH-like_sf"/>
</dbReference>
<dbReference type="RefSeq" id="XP_007311868.1">
    <property type="nucleotide sequence ID" value="XM_007311806.1"/>
</dbReference>
<dbReference type="InterPro" id="IPR008906">
    <property type="entry name" value="HATC_C_dom"/>
</dbReference>
<organism evidence="2 3">
    <name type="scientific">Stereum hirsutum (strain FP-91666)</name>
    <name type="common">White-rot fungus</name>
    <dbReference type="NCBI Taxonomy" id="721885"/>
    <lineage>
        <taxon>Eukaryota</taxon>
        <taxon>Fungi</taxon>
        <taxon>Dikarya</taxon>
        <taxon>Basidiomycota</taxon>
        <taxon>Agaricomycotina</taxon>
        <taxon>Agaricomycetes</taxon>
        <taxon>Russulales</taxon>
        <taxon>Stereaceae</taxon>
        <taxon>Stereum</taxon>
    </lineage>
</organism>
<protein>
    <submittedName>
        <fullName evidence="2">Ac-type transposase</fullName>
    </submittedName>
</protein>
<dbReference type="OrthoDB" id="3264316at2759"/>
<sequence length="68" mass="7366">QKHSVDFPVLSLIARDILAIPGVSVAVERLFSHCRQTMTELRSSMASETAAKAVVSKDLLKEGVGKEL</sequence>
<feature type="non-terminal residue" evidence="2">
    <location>
        <position position="1"/>
    </location>
</feature>
<keyword evidence="3" id="KW-1185">Reference proteome</keyword>
<proteinExistence type="predicted"/>
<accession>R7RVI8</accession>
<dbReference type="Pfam" id="PF05699">
    <property type="entry name" value="Dimer_Tnp_hAT"/>
    <property type="match status" value="1"/>
</dbReference>
<dbReference type="SUPFAM" id="SSF53098">
    <property type="entry name" value="Ribonuclease H-like"/>
    <property type="match status" value="1"/>
</dbReference>
<feature type="domain" description="HAT C-terminal dimerisation" evidence="1">
    <location>
        <begin position="2"/>
        <end position="58"/>
    </location>
</feature>